<name>A0ABT7YV39_9ACTN</name>
<dbReference type="RefSeq" id="WP_289959159.1">
    <property type="nucleotide sequence ID" value="NZ_JAUEMJ010000008.1"/>
</dbReference>
<evidence type="ECO:0008006" key="4">
    <source>
        <dbReference type="Google" id="ProtNLM"/>
    </source>
</evidence>
<gene>
    <name evidence="2" type="ORF">QWI33_22470</name>
</gene>
<proteinExistence type="predicted"/>
<keyword evidence="3" id="KW-1185">Reference proteome</keyword>
<evidence type="ECO:0000256" key="1">
    <source>
        <dbReference type="SAM" id="SignalP"/>
    </source>
</evidence>
<dbReference type="EMBL" id="JAUEMJ010000008">
    <property type="protein sequence ID" value="MDN3242503.1"/>
    <property type="molecule type" value="Genomic_DNA"/>
</dbReference>
<comment type="caution">
    <text evidence="2">The sequence shown here is derived from an EMBL/GenBank/DDBJ whole genome shotgun (WGS) entry which is preliminary data.</text>
</comment>
<feature type="chain" id="PRO_5046157083" description="Ig-like domain repeat protein" evidence="1">
    <location>
        <begin position="28"/>
        <end position="646"/>
    </location>
</feature>
<evidence type="ECO:0000313" key="3">
    <source>
        <dbReference type="Proteomes" id="UP001171902"/>
    </source>
</evidence>
<organism evidence="2 3">
    <name type="scientific">Glycomyces tritici</name>
    <dbReference type="NCBI Taxonomy" id="2665176"/>
    <lineage>
        <taxon>Bacteria</taxon>
        <taxon>Bacillati</taxon>
        <taxon>Actinomycetota</taxon>
        <taxon>Actinomycetes</taxon>
        <taxon>Glycomycetales</taxon>
        <taxon>Glycomycetaceae</taxon>
        <taxon>Glycomyces</taxon>
    </lineage>
</organism>
<accession>A0ABT7YV39</accession>
<dbReference type="Proteomes" id="UP001171902">
    <property type="component" value="Unassembled WGS sequence"/>
</dbReference>
<feature type="signal peptide" evidence="1">
    <location>
        <begin position="1"/>
        <end position="27"/>
    </location>
</feature>
<keyword evidence="1" id="KW-0732">Signal</keyword>
<reference evidence="2" key="1">
    <citation type="submission" date="2023-06" db="EMBL/GenBank/DDBJ databases">
        <title>Gycomyces niveus sp.nov., a novel actinomycete isolated from soil in Shouguang.</title>
        <authorList>
            <person name="Yang X."/>
            <person name="Zhao J."/>
        </authorList>
    </citation>
    <scope>NUCLEOTIDE SEQUENCE</scope>
    <source>
        <strain evidence="2">NEAU C2</strain>
    </source>
</reference>
<sequence>MLRRKALASTAAAAALCGVLAAGGAAAEPRQSALPAPDLDTVTLPTGDQVRLLPGGALGLAPAAGREHIGFTTLPAADGTGTIVMPSDMAGDLLAGTEDARRYNVTDLIEHGRTDAAAVAERDLSSYASLALADGEPEDPNLTVHVGDHTGAAPDGGYVAWYDVTDHDNSGTLDLDANGTATGALEPGDYLLQHAVWNYGANDAFTEYVFGIGHVTIGDEPAELVLDGAAASLVTADVERPGAEIANDVTNVVATRADGASVGHGSFGNGDTALYLMPEVDVPGYDLGFWYQPTLTGMDDAGAYQYNLAFAEPDGFPADTAYAVHDEKLAAVATEYTGFGEAVDGRTCDRGDHTREDLGADMCLYVDTPFPSERLNLYTAGPDVTWSTNTTGGVFDPESGQVIDGFTEETEGTVHTPGRTERTFPRGPLTAATAAAVVANAEGLVTLDASVPLGASGNGEQVYLIGYNGDVELRRDGQRVGTVSGIDPLYGFGLDLAEAGRYDLSVGGSREPLSGPYAFKSFIDWSFDFDPAAVEPGTERELVLPAVAFTAPDVVGGSTPNREQPITLELVDAHGEALEAAAMGLEVSYDGNTWAPVELDADLAAGTATAVLCHPADAKHVSVRMTATDAAGTEVVQKTIAAYGLS</sequence>
<protein>
    <recommendedName>
        <fullName evidence="4">Ig-like domain repeat protein</fullName>
    </recommendedName>
</protein>
<evidence type="ECO:0000313" key="2">
    <source>
        <dbReference type="EMBL" id="MDN3242503.1"/>
    </source>
</evidence>